<evidence type="ECO:0000256" key="2">
    <source>
        <dbReference type="ARBA" id="ARBA00022748"/>
    </source>
</evidence>
<dbReference type="InterPro" id="IPR013766">
    <property type="entry name" value="Thioredoxin_domain"/>
</dbReference>
<evidence type="ECO:0000313" key="7">
    <source>
        <dbReference type="Proteomes" id="UP000625283"/>
    </source>
</evidence>
<evidence type="ECO:0000313" key="6">
    <source>
        <dbReference type="EMBL" id="MBL1407534.1"/>
    </source>
</evidence>
<sequence>MIIDEKQYIDSIKALKIGDTIPQVLWDVKLGVVGHPAGAKQLALRDYKNSELIILDFWATYCSSCIAAFPSLSKLEKDFGKELKILSISHQDAASIQKFIDRSEYLKENNLDKSFYSVVNDTILAKYFGRSTIPFNVVIDKKGKVRALTTPDELTADRLAMMIADNTAKPILPRKSTIDGPLLRSITGEAKDIYYSAILPYDPTLPVAVKKKVDSLRQIKHFVLPNWGLKRLFAYLIHHQSPRKENVTFTPSRCIIEADPQSEEFLSVFDTNGKYSRVTYESVSPMLVSDSTIFAKMKIDLDILTGMKASYQKRKIPCLIVTVSNQKLLPINKSGLGYPTLVRNGRSDGDGTGDGRFEQRVQLNNNQTKNFMSNYSMKDMLYAFNQSMGANLPFMIDETNFKGKLDLKLPHKVDDLQSLQASFAEQGLRLSLEQRELEVFVLSSNKFKINNATLTLTSNGYVYSKRKEVLK</sequence>
<dbReference type="SUPFAM" id="SSF52833">
    <property type="entry name" value="Thioredoxin-like"/>
    <property type="match status" value="1"/>
</dbReference>
<dbReference type="PANTHER" id="PTHR42852">
    <property type="entry name" value="THIOL:DISULFIDE INTERCHANGE PROTEIN DSBE"/>
    <property type="match status" value="1"/>
</dbReference>
<dbReference type="PROSITE" id="PS51352">
    <property type="entry name" value="THIOREDOXIN_2"/>
    <property type="match status" value="1"/>
</dbReference>
<evidence type="ECO:0000256" key="3">
    <source>
        <dbReference type="ARBA" id="ARBA00023157"/>
    </source>
</evidence>
<organism evidence="6 7">
    <name type="scientific">Sphingobacterium faecale</name>
    <dbReference type="NCBI Taxonomy" id="2803775"/>
    <lineage>
        <taxon>Bacteria</taxon>
        <taxon>Pseudomonadati</taxon>
        <taxon>Bacteroidota</taxon>
        <taxon>Sphingobacteriia</taxon>
        <taxon>Sphingobacteriales</taxon>
        <taxon>Sphingobacteriaceae</taxon>
        <taxon>Sphingobacterium</taxon>
    </lineage>
</organism>
<dbReference type="CDD" id="cd02966">
    <property type="entry name" value="TlpA_like_family"/>
    <property type="match status" value="1"/>
</dbReference>
<dbReference type="InterPro" id="IPR012336">
    <property type="entry name" value="Thioredoxin-like_fold"/>
</dbReference>
<protein>
    <submittedName>
        <fullName evidence="6">TlpA family protein disulfide reductase</fullName>
    </submittedName>
</protein>
<name>A0ABS1QYZ5_9SPHI</name>
<comment type="subcellular location">
    <subcellularLocation>
        <location evidence="1">Cell envelope</location>
    </subcellularLocation>
</comment>
<proteinExistence type="predicted"/>
<dbReference type="InterPro" id="IPR036249">
    <property type="entry name" value="Thioredoxin-like_sf"/>
</dbReference>
<keyword evidence="2" id="KW-0201">Cytochrome c-type biogenesis</keyword>
<comment type="caution">
    <text evidence="6">The sequence shown here is derived from an EMBL/GenBank/DDBJ whole genome shotgun (WGS) entry which is preliminary data.</text>
</comment>
<keyword evidence="4" id="KW-0676">Redox-active center</keyword>
<gene>
    <name evidence="6" type="ORF">JKG61_02085</name>
</gene>
<evidence type="ECO:0000256" key="1">
    <source>
        <dbReference type="ARBA" id="ARBA00004196"/>
    </source>
</evidence>
<keyword evidence="3" id="KW-1015">Disulfide bond</keyword>
<evidence type="ECO:0000256" key="4">
    <source>
        <dbReference type="ARBA" id="ARBA00023284"/>
    </source>
</evidence>
<accession>A0ABS1QYZ5</accession>
<evidence type="ECO:0000259" key="5">
    <source>
        <dbReference type="PROSITE" id="PS51352"/>
    </source>
</evidence>
<keyword evidence="7" id="KW-1185">Reference proteome</keyword>
<feature type="domain" description="Thioredoxin" evidence="5">
    <location>
        <begin position="15"/>
        <end position="168"/>
    </location>
</feature>
<dbReference type="RefSeq" id="WP_202101328.1">
    <property type="nucleotide sequence ID" value="NZ_JAERTY010000001.1"/>
</dbReference>
<dbReference type="Gene3D" id="3.40.30.10">
    <property type="entry name" value="Glutaredoxin"/>
    <property type="match status" value="1"/>
</dbReference>
<dbReference type="Pfam" id="PF13905">
    <property type="entry name" value="Thioredoxin_8"/>
    <property type="match status" value="1"/>
</dbReference>
<reference evidence="6 7" key="1">
    <citation type="submission" date="2021-01" db="EMBL/GenBank/DDBJ databases">
        <title>C459-1 draft genome sequence.</title>
        <authorList>
            <person name="Zhang X.-F."/>
        </authorList>
    </citation>
    <scope>NUCLEOTIDE SEQUENCE [LARGE SCALE GENOMIC DNA]</scope>
    <source>
        <strain evidence="7">C459-1</strain>
    </source>
</reference>
<dbReference type="PANTHER" id="PTHR42852:SF6">
    <property type="entry name" value="THIOL:DISULFIDE INTERCHANGE PROTEIN DSBE"/>
    <property type="match status" value="1"/>
</dbReference>
<dbReference type="InterPro" id="IPR050553">
    <property type="entry name" value="Thioredoxin_ResA/DsbE_sf"/>
</dbReference>
<dbReference type="EMBL" id="JAERTY010000001">
    <property type="protein sequence ID" value="MBL1407534.1"/>
    <property type="molecule type" value="Genomic_DNA"/>
</dbReference>
<dbReference type="Proteomes" id="UP000625283">
    <property type="component" value="Unassembled WGS sequence"/>
</dbReference>